<proteinExistence type="predicted"/>
<gene>
    <name evidence="1" type="ORF">CTEN210_17286</name>
</gene>
<accession>A0AAD3DCG6</accession>
<comment type="caution">
    <text evidence="1">The sequence shown here is derived from an EMBL/GenBank/DDBJ whole genome shotgun (WGS) entry which is preliminary data.</text>
</comment>
<protein>
    <submittedName>
        <fullName evidence="1">Uncharacterized protein</fullName>
    </submittedName>
</protein>
<keyword evidence="2" id="KW-1185">Reference proteome</keyword>
<reference evidence="1 2" key="1">
    <citation type="journal article" date="2021" name="Sci. Rep.">
        <title>The genome of the diatom Chaetoceros tenuissimus carries an ancient integrated fragment of an extant virus.</title>
        <authorList>
            <person name="Hongo Y."/>
            <person name="Kimura K."/>
            <person name="Takaki Y."/>
            <person name="Yoshida Y."/>
            <person name="Baba S."/>
            <person name="Kobayashi G."/>
            <person name="Nagasaki K."/>
            <person name="Hano T."/>
            <person name="Tomaru Y."/>
        </authorList>
    </citation>
    <scope>NUCLEOTIDE SEQUENCE [LARGE SCALE GENOMIC DNA]</scope>
    <source>
        <strain evidence="1 2">NIES-3715</strain>
    </source>
</reference>
<dbReference type="EMBL" id="BLLK01000069">
    <property type="protein sequence ID" value="GFH60810.1"/>
    <property type="molecule type" value="Genomic_DNA"/>
</dbReference>
<organism evidence="1 2">
    <name type="scientific">Chaetoceros tenuissimus</name>
    <dbReference type="NCBI Taxonomy" id="426638"/>
    <lineage>
        <taxon>Eukaryota</taxon>
        <taxon>Sar</taxon>
        <taxon>Stramenopiles</taxon>
        <taxon>Ochrophyta</taxon>
        <taxon>Bacillariophyta</taxon>
        <taxon>Coscinodiscophyceae</taxon>
        <taxon>Chaetocerotophycidae</taxon>
        <taxon>Chaetocerotales</taxon>
        <taxon>Chaetocerotaceae</taxon>
        <taxon>Chaetoceros</taxon>
    </lineage>
</organism>
<dbReference type="Proteomes" id="UP001054902">
    <property type="component" value="Unassembled WGS sequence"/>
</dbReference>
<evidence type="ECO:0000313" key="2">
    <source>
        <dbReference type="Proteomes" id="UP001054902"/>
    </source>
</evidence>
<dbReference type="AlphaFoldDB" id="A0AAD3DCG6"/>
<sequence length="318" mass="34972">MRLPTRSILASMTLNAPLISGFACRQFFNSFTRQHNKFSTSMFSSISKNSCISNIFGGDYGGQKATFSSVDGKLIPVPEHMVPESMVEWGQIPSCFEVIVSEDITNDNEDESQSILQRSTVTVMPEVGCGLDNLDTMKKIEKIPFNEYETFQLNDMNIATAFIKEEGKRCVECIFVKEEEGVKNGEEALTTIRMRVSVNLFDNNQIKSPIHVTREEKTSDTSSSGTIADGGGLDARTVSKLIGRENANKPFCEEELSETIESDADFTTLKLPCGLQVRYSSGPSSSLLEVGLKGTGSDSSYVVVKHDLESSQATCDQE</sequence>
<evidence type="ECO:0000313" key="1">
    <source>
        <dbReference type="EMBL" id="GFH60810.1"/>
    </source>
</evidence>
<name>A0AAD3DCG6_9STRA</name>
<dbReference type="PROSITE" id="PS51257">
    <property type="entry name" value="PROKAR_LIPOPROTEIN"/>
    <property type="match status" value="1"/>
</dbReference>